<keyword evidence="4" id="KW-0949">S-adenosyl-L-methionine</keyword>
<dbReference type="InterPro" id="IPR006638">
    <property type="entry name" value="Elp3/MiaA/NifB-like_rSAM"/>
</dbReference>
<organism evidence="10 11">
    <name type="scientific">Candidatus Gottesmanbacteria bacterium RIFCSPHIGHO2_01_FULL_42_12</name>
    <dbReference type="NCBI Taxonomy" id="1798377"/>
    <lineage>
        <taxon>Bacteria</taxon>
        <taxon>Candidatus Gottesmaniibacteriota</taxon>
    </lineage>
</organism>
<dbReference type="InterPro" id="IPR013848">
    <property type="entry name" value="Methylthiotransferase_N"/>
</dbReference>
<comment type="cofactor">
    <cofactor evidence="1">
        <name>[4Fe-4S] cluster</name>
        <dbReference type="ChEBI" id="CHEBI:49883"/>
    </cofactor>
</comment>
<dbReference type="EMBL" id="MFJG01000025">
    <property type="protein sequence ID" value="OGG06129.1"/>
    <property type="molecule type" value="Genomic_DNA"/>
</dbReference>
<keyword evidence="6" id="KW-0408">Iron</keyword>
<evidence type="ECO:0000313" key="10">
    <source>
        <dbReference type="EMBL" id="OGG06129.1"/>
    </source>
</evidence>
<dbReference type="GO" id="GO:0051539">
    <property type="term" value="F:4 iron, 4 sulfur cluster binding"/>
    <property type="evidence" value="ECO:0007669"/>
    <property type="project" value="UniProtKB-KW"/>
</dbReference>
<evidence type="ECO:0000259" key="9">
    <source>
        <dbReference type="PROSITE" id="PS51918"/>
    </source>
</evidence>
<dbReference type="CDD" id="cd01335">
    <property type="entry name" value="Radical_SAM"/>
    <property type="match status" value="1"/>
</dbReference>
<keyword evidence="2" id="KW-0004">4Fe-4S</keyword>
<evidence type="ECO:0000259" key="8">
    <source>
        <dbReference type="PROSITE" id="PS51449"/>
    </source>
</evidence>
<evidence type="ECO:0000256" key="1">
    <source>
        <dbReference type="ARBA" id="ARBA00001966"/>
    </source>
</evidence>
<dbReference type="PROSITE" id="PS51449">
    <property type="entry name" value="MTTASE_N"/>
    <property type="match status" value="1"/>
</dbReference>
<evidence type="ECO:0000256" key="7">
    <source>
        <dbReference type="ARBA" id="ARBA00023014"/>
    </source>
</evidence>
<dbReference type="PANTHER" id="PTHR43020:SF2">
    <property type="entry name" value="MITOCHONDRIAL TRNA METHYLTHIOTRANSFERASE CDK5RAP1"/>
    <property type="match status" value="1"/>
</dbReference>
<dbReference type="SMART" id="SM00729">
    <property type="entry name" value="Elp3"/>
    <property type="match status" value="1"/>
</dbReference>
<evidence type="ECO:0000256" key="2">
    <source>
        <dbReference type="ARBA" id="ARBA00022485"/>
    </source>
</evidence>
<evidence type="ECO:0000256" key="3">
    <source>
        <dbReference type="ARBA" id="ARBA00022679"/>
    </source>
</evidence>
<evidence type="ECO:0000256" key="4">
    <source>
        <dbReference type="ARBA" id="ARBA00022691"/>
    </source>
</evidence>
<dbReference type="SUPFAM" id="SSF102114">
    <property type="entry name" value="Radical SAM enzymes"/>
    <property type="match status" value="1"/>
</dbReference>
<dbReference type="FunFam" id="3.80.30.20:FF:000001">
    <property type="entry name" value="tRNA-2-methylthio-N(6)-dimethylallyladenosine synthase 2"/>
    <property type="match status" value="1"/>
</dbReference>
<accession>A0A1F5Z0Y8</accession>
<name>A0A1F5Z0Y8_9BACT</name>
<dbReference type="InterPro" id="IPR020612">
    <property type="entry name" value="Methylthiotransferase_CS"/>
</dbReference>
<dbReference type="GO" id="GO:0035597">
    <property type="term" value="F:tRNA-2-methylthio-N(6)-dimethylallyladenosine(37) synthase activity"/>
    <property type="evidence" value="ECO:0007669"/>
    <property type="project" value="TreeGrafter"/>
</dbReference>
<feature type="domain" description="MTTase N-terminal" evidence="8">
    <location>
        <begin position="1"/>
        <end position="122"/>
    </location>
</feature>
<dbReference type="SFLD" id="SFLDS00029">
    <property type="entry name" value="Radical_SAM"/>
    <property type="match status" value="1"/>
</dbReference>
<keyword evidence="3" id="KW-0808">Transferase</keyword>
<dbReference type="STRING" id="1798377.A2872_04120"/>
<gene>
    <name evidence="10" type="ORF">A2872_04120</name>
</gene>
<dbReference type="Gene3D" id="3.80.30.20">
    <property type="entry name" value="tm_1862 like domain"/>
    <property type="match status" value="1"/>
</dbReference>
<dbReference type="GO" id="GO:0046872">
    <property type="term" value="F:metal ion binding"/>
    <property type="evidence" value="ECO:0007669"/>
    <property type="project" value="UniProtKB-KW"/>
</dbReference>
<dbReference type="PROSITE" id="PS01278">
    <property type="entry name" value="MTTASE_RADICAL"/>
    <property type="match status" value="1"/>
</dbReference>
<dbReference type="Pfam" id="PF04055">
    <property type="entry name" value="Radical_SAM"/>
    <property type="match status" value="1"/>
</dbReference>
<dbReference type="AlphaFoldDB" id="A0A1F5Z0Y8"/>
<dbReference type="NCBIfam" id="TIGR00089">
    <property type="entry name" value="MiaB/RimO family radical SAM methylthiotransferase"/>
    <property type="match status" value="1"/>
</dbReference>
<evidence type="ECO:0000256" key="5">
    <source>
        <dbReference type="ARBA" id="ARBA00022723"/>
    </source>
</evidence>
<evidence type="ECO:0000313" key="11">
    <source>
        <dbReference type="Proteomes" id="UP000178681"/>
    </source>
</evidence>
<keyword evidence="7" id="KW-0411">Iron-sulfur</keyword>
<reference evidence="10 11" key="1">
    <citation type="journal article" date="2016" name="Nat. Commun.">
        <title>Thousands of microbial genomes shed light on interconnected biogeochemical processes in an aquifer system.</title>
        <authorList>
            <person name="Anantharaman K."/>
            <person name="Brown C.T."/>
            <person name="Hug L.A."/>
            <person name="Sharon I."/>
            <person name="Castelle C.J."/>
            <person name="Probst A.J."/>
            <person name="Thomas B.C."/>
            <person name="Singh A."/>
            <person name="Wilkins M.J."/>
            <person name="Karaoz U."/>
            <person name="Brodie E.L."/>
            <person name="Williams K.H."/>
            <person name="Hubbard S.S."/>
            <person name="Banfield J.F."/>
        </authorList>
    </citation>
    <scope>NUCLEOTIDE SEQUENCE [LARGE SCALE GENOMIC DNA]</scope>
</reference>
<keyword evidence="5" id="KW-0479">Metal-binding</keyword>
<dbReference type="InterPro" id="IPR023404">
    <property type="entry name" value="rSAM_horseshoe"/>
</dbReference>
<feature type="domain" description="Radical SAM core" evidence="9">
    <location>
        <begin position="118"/>
        <end position="365"/>
    </location>
</feature>
<proteinExistence type="predicted"/>
<sequence length="372" mass="42630">MTYFIKTFGCASNTADSERVARTFENKGMKPAKSINKADYVVINTCVIRESAENRVYGLINNLSKKPGVRKIVLTGCLVGMATRDSSGKMMKRLIEKFPQVSEFMHIEEVGFENEPLRNKNEVAIVPISNGCNNCCTFCVVPFTRGREVSRPYEEIIKECSELRTRNYLQVLLVGQNVNSYGADLNSKLKPVFVLHMGRQRIPTLFPHLLEDVAKLGFEKVDFISSNPWDFSEELIDVISRNKNITRDIHLPVQAGDDLVLKRMNRWYTAEQYLDLIEKLRMKIKNLRISTDIIVGFPGETVEQFEKTVELCKKVGFYKAYISEYSDRQITAAHKIFPDDVTPPEKKRRWVVLDSLINKRSVVIARSKTTKQ</sequence>
<comment type="caution">
    <text evidence="10">The sequence shown here is derived from an EMBL/GenBank/DDBJ whole genome shotgun (WGS) entry which is preliminary data.</text>
</comment>
<dbReference type="Gene3D" id="3.40.50.12160">
    <property type="entry name" value="Methylthiotransferase, N-terminal domain"/>
    <property type="match status" value="1"/>
</dbReference>
<dbReference type="SFLD" id="SFLDG01082">
    <property type="entry name" value="B12-binding_domain_containing"/>
    <property type="match status" value="1"/>
</dbReference>
<dbReference type="PROSITE" id="PS51918">
    <property type="entry name" value="RADICAL_SAM"/>
    <property type="match status" value="1"/>
</dbReference>
<evidence type="ECO:0000256" key="6">
    <source>
        <dbReference type="ARBA" id="ARBA00023004"/>
    </source>
</evidence>
<dbReference type="InterPro" id="IPR005839">
    <property type="entry name" value="Methylthiotransferase"/>
</dbReference>
<dbReference type="InterPro" id="IPR007197">
    <property type="entry name" value="rSAM"/>
</dbReference>
<protein>
    <submittedName>
        <fullName evidence="10">Uncharacterized protein</fullName>
    </submittedName>
</protein>
<dbReference type="Pfam" id="PF00919">
    <property type="entry name" value="UPF0004"/>
    <property type="match status" value="1"/>
</dbReference>
<dbReference type="PANTHER" id="PTHR43020">
    <property type="entry name" value="CDK5 REGULATORY SUBUNIT-ASSOCIATED PROTEIN 1"/>
    <property type="match status" value="1"/>
</dbReference>
<dbReference type="InterPro" id="IPR058240">
    <property type="entry name" value="rSAM_sf"/>
</dbReference>
<dbReference type="InterPro" id="IPR038135">
    <property type="entry name" value="Methylthiotransferase_N_sf"/>
</dbReference>
<dbReference type="Proteomes" id="UP000178681">
    <property type="component" value="Unassembled WGS sequence"/>
</dbReference>
<dbReference type="GO" id="GO:0005829">
    <property type="term" value="C:cytosol"/>
    <property type="evidence" value="ECO:0007669"/>
    <property type="project" value="TreeGrafter"/>
</dbReference>